<dbReference type="EMBL" id="KP797973">
    <property type="protein sequence ID" value="AJQ20894.1"/>
    <property type="molecule type" value="Genomic_DNA"/>
</dbReference>
<dbReference type="InterPro" id="IPR043876">
    <property type="entry name" value="DUF5856"/>
</dbReference>
<keyword evidence="3" id="KW-1185">Reference proteome</keyword>
<feature type="transmembrane region" description="Helical" evidence="1">
    <location>
        <begin position="12"/>
        <end position="32"/>
    </location>
</feature>
<keyword evidence="1" id="KW-0812">Transmembrane</keyword>
<keyword evidence="1" id="KW-0472">Membrane</keyword>
<gene>
    <name evidence="2" type="primary">75</name>
    <name evidence="2" type="ORF">DET7_75</name>
</gene>
<accession>A0A0C5PHY2</accession>
<evidence type="ECO:0000256" key="1">
    <source>
        <dbReference type="SAM" id="Phobius"/>
    </source>
</evidence>
<protein>
    <submittedName>
        <fullName evidence="2">Uncharacterized protein</fullName>
    </submittedName>
</protein>
<keyword evidence="1" id="KW-1133">Transmembrane helix</keyword>
<sequence>MTKGNPPKYRGIFFLGVNIMVNASIFINRGLLAIAHSHALHFVTTSYAKHKALGEFYGELEDLLDTFTEAYIGAGGIYIPGFENIKLYNPEPISYINSVIIDVNGIYNQCDSHLQNTLDEIKTLCYQTIYKLKQLS</sequence>
<reference evidence="2 3" key="1">
    <citation type="journal article" date="2015" name="Genome Announc.">
        <title>Genome Sequence of Salmonella enterica Phage Det7.</title>
        <authorList>
            <person name="Casjens S.R."/>
            <person name="Jacobs-Sera D."/>
            <person name="Hatfull G.F."/>
            <person name="Hendrix R.W."/>
        </authorList>
    </citation>
    <scope>NUCLEOTIDE SEQUENCE [LARGE SCALE GENOMIC DNA]</scope>
</reference>
<organism evidence="2 3">
    <name type="scientific">Salmonella phage Det7</name>
    <dbReference type="NCBI Taxonomy" id="454798"/>
    <lineage>
        <taxon>Viruses</taxon>
        <taxon>Duplodnaviria</taxon>
        <taxon>Heunggongvirae</taxon>
        <taxon>Uroviricota</taxon>
        <taxon>Caudoviricetes</taxon>
        <taxon>Pantevenvirales</taxon>
        <taxon>Ackermannviridae</taxon>
        <taxon>Cvivirinae</taxon>
        <taxon>Kuttervirus</taxon>
        <taxon>Kuttervirus Det7</taxon>
    </lineage>
</organism>
<dbReference type="KEGG" id="vg:24366620"/>
<evidence type="ECO:0000313" key="2">
    <source>
        <dbReference type="EMBL" id="AJQ20894.1"/>
    </source>
</evidence>
<evidence type="ECO:0000313" key="3">
    <source>
        <dbReference type="Proteomes" id="UP000032405"/>
    </source>
</evidence>
<name>A0A0C5PHY2_9CAUD</name>
<proteinExistence type="predicted"/>
<dbReference type="Pfam" id="PF19174">
    <property type="entry name" value="DUF5856"/>
    <property type="match status" value="1"/>
</dbReference>
<dbReference type="Proteomes" id="UP000032405">
    <property type="component" value="Segment"/>
</dbReference>
<dbReference type="RefSeq" id="YP_009140252.1">
    <property type="nucleotide sequence ID" value="NC_027119.1"/>
</dbReference>
<dbReference type="GeneID" id="24366620"/>